<evidence type="ECO:0000256" key="5">
    <source>
        <dbReference type="ARBA" id="ARBA00022729"/>
    </source>
</evidence>
<evidence type="ECO:0000256" key="3">
    <source>
        <dbReference type="ARBA" id="ARBA00022525"/>
    </source>
</evidence>
<accession>A0A1I0RXJ4</accession>
<dbReference type="InterPro" id="IPR043595">
    <property type="entry name" value="FaeB/C/D"/>
</dbReference>
<reference evidence="11 12" key="1">
    <citation type="submission" date="2016-10" db="EMBL/GenBank/DDBJ databases">
        <authorList>
            <person name="de Groot N.N."/>
        </authorList>
    </citation>
    <scope>NUCLEOTIDE SEQUENCE [LARGE SCALE GENOMIC DNA]</scope>
    <source>
        <strain evidence="11 12">DSM 17925</strain>
    </source>
</reference>
<dbReference type="InterPro" id="IPR029058">
    <property type="entry name" value="AB_hydrolase_fold"/>
</dbReference>
<feature type="chain" id="PRO_5011698267" evidence="10">
    <location>
        <begin position="19"/>
        <end position="260"/>
    </location>
</feature>
<protein>
    <submittedName>
        <fullName evidence="11">Polyhydroxybutyrate depolymerase</fullName>
    </submittedName>
</protein>
<dbReference type="EMBL" id="FOIZ01000002">
    <property type="protein sequence ID" value="SEW46165.1"/>
    <property type="molecule type" value="Genomic_DNA"/>
</dbReference>
<dbReference type="RefSeq" id="WP_089997082.1">
    <property type="nucleotide sequence ID" value="NZ_FOIZ01000002.1"/>
</dbReference>
<keyword evidence="5 10" id="KW-0732">Signal</keyword>
<dbReference type="STRING" id="364200.SAMN04488515_3457"/>
<keyword evidence="12" id="KW-1185">Reference proteome</keyword>
<dbReference type="GO" id="GO:0005576">
    <property type="term" value="C:extracellular region"/>
    <property type="evidence" value="ECO:0007669"/>
    <property type="project" value="UniProtKB-SubCell"/>
</dbReference>
<evidence type="ECO:0000256" key="8">
    <source>
        <dbReference type="ARBA" id="ARBA00023326"/>
    </source>
</evidence>
<sequence>MVLRVLIAILLLASPVAACEADIACRIDNRSYHVRLPDDWDGVTPMPVMLHFHGWGRQGDLVVNHGRISASTRKRGVLLLAPNGNGRTWNFRRGRSEDVDFAAAVIEDAAARFPIDRARIFVSGYSFGSGMAWRYVCENGNGVAALFAVSGTIDQRETCPEAPGEVRHVHGLSDNVMGYPKGQGNDLLYPVALWRAAYDCDGASAPDPYFIRSFLTFDRYTWDCPRGRVTFDQHAGGHFIPHGWFGRQLDEMLGLTPSYP</sequence>
<dbReference type="PANTHER" id="PTHR38050">
    <property type="match status" value="1"/>
</dbReference>
<dbReference type="GO" id="GO:0045493">
    <property type="term" value="P:xylan catabolic process"/>
    <property type="evidence" value="ECO:0007669"/>
    <property type="project" value="UniProtKB-KW"/>
</dbReference>
<dbReference type="GO" id="GO:0030600">
    <property type="term" value="F:feruloyl esterase activity"/>
    <property type="evidence" value="ECO:0007669"/>
    <property type="project" value="InterPro"/>
</dbReference>
<evidence type="ECO:0000256" key="7">
    <source>
        <dbReference type="ARBA" id="ARBA00023277"/>
    </source>
</evidence>
<evidence type="ECO:0000256" key="4">
    <source>
        <dbReference type="ARBA" id="ARBA00022651"/>
    </source>
</evidence>
<evidence type="ECO:0000313" key="11">
    <source>
        <dbReference type="EMBL" id="SEW46165.1"/>
    </source>
</evidence>
<keyword evidence="6" id="KW-0378">Hydrolase</keyword>
<dbReference type="AlphaFoldDB" id="A0A1I0RXJ4"/>
<dbReference type="Proteomes" id="UP000199167">
    <property type="component" value="Unassembled WGS sequence"/>
</dbReference>
<keyword evidence="4" id="KW-0858">Xylan degradation</keyword>
<evidence type="ECO:0000256" key="2">
    <source>
        <dbReference type="ARBA" id="ARBA00010278"/>
    </source>
</evidence>
<organism evidence="11 12">
    <name type="scientific">Cognatiyoonia koreensis</name>
    <dbReference type="NCBI Taxonomy" id="364200"/>
    <lineage>
        <taxon>Bacteria</taxon>
        <taxon>Pseudomonadati</taxon>
        <taxon>Pseudomonadota</taxon>
        <taxon>Alphaproteobacteria</taxon>
        <taxon>Rhodobacterales</taxon>
        <taxon>Paracoccaceae</taxon>
        <taxon>Cognatiyoonia</taxon>
    </lineage>
</organism>
<comment type="function">
    <text evidence="9">Involved in degradation of plant cell walls. Hydrolyzes the feruloyl-arabinose ester bond in arabinoxylans, and the feruloyl-galactose ester bond in pectin. Active against paranitrophenyl-acetate, methyl ferulate and wheat arabinoxylan.</text>
</comment>
<evidence type="ECO:0000256" key="9">
    <source>
        <dbReference type="ARBA" id="ARBA00025250"/>
    </source>
</evidence>
<dbReference type="OrthoDB" id="9805640at2"/>
<gene>
    <name evidence="11" type="ORF">SAMN04488515_3457</name>
</gene>
<keyword evidence="3" id="KW-0964">Secreted</keyword>
<comment type="similarity">
    <text evidence="2">Belongs to the faeC family.</text>
</comment>
<evidence type="ECO:0000256" key="1">
    <source>
        <dbReference type="ARBA" id="ARBA00004613"/>
    </source>
</evidence>
<comment type="subcellular location">
    <subcellularLocation>
        <location evidence="1">Secreted</location>
    </subcellularLocation>
</comment>
<evidence type="ECO:0000256" key="6">
    <source>
        <dbReference type="ARBA" id="ARBA00022801"/>
    </source>
</evidence>
<feature type="signal peptide" evidence="10">
    <location>
        <begin position="1"/>
        <end position="18"/>
    </location>
</feature>
<keyword evidence="7" id="KW-0119">Carbohydrate metabolism</keyword>
<keyword evidence="8" id="KW-0624">Polysaccharide degradation</keyword>
<evidence type="ECO:0000256" key="10">
    <source>
        <dbReference type="SAM" id="SignalP"/>
    </source>
</evidence>
<dbReference type="SUPFAM" id="SSF53474">
    <property type="entry name" value="alpha/beta-Hydrolases"/>
    <property type="match status" value="1"/>
</dbReference>
<dbReference type="Gene3D" id="3.40.50.1820">
    <property type="entry name" value="alpha/beta hydrolase"/>
    <property type="match status" value="1"/>
</dbReference>
<proteinExistence type="inferred from homology"/>
<name>A0A1I0RXJ4_9RHOB</name>
<dbReference type="PANTHER" id="PTHR38050:SF1">
    <property type="entry name" value="FERULOYL ESTERASE C"/>
    <property type="match status" value="1"/>
</dbReference>
<evidence type="ECO:0000313" key="12">
    <source>
        <dbReference type="Proteomes" id="UP000199167"/>
    </source>
</evidence>